<dbReference type="EMBL" id="JAUJYO010000016">
    <property type="protein sequence ID" value="KAK1295056.1"/>
    <property type="molecule type" value="Genomic_DNA"/>
</dbReference>
<dbReference type="Pfam" id="PF16987">
    <property type="entry name" value="KIX_2"/>
    <property type="match status" value="1"/>
</dbReference>
<dbReference type="Proteomes" id="UP001180020">
    <property type="component" value="Unassembled WGS sequence"/>
</dbReference>
<keyword evidence="4" id="KW-0472">Membrane</keyword>
<dbReference type="InterPro" id="IPR036546">
    <property type="entry name" value="MED15_KIX"/>
</dbReference>
<comment type="subcellular location">
    <subcellularLocation>
        <location evidence="1">Nucleus</location>
    </subcellularLocation>
</comment>
<dbReference type="GO" id="GO:0005634">
    <property type="term" value="C:nucleus"/>
    <property type="evidence" value="ECO:0007669"/>
    <property type="project" value="UniProtKB-SubCell"/>
</dbReference>
<gene>
    <name evidence="6" type="primary">MED15A</name>
    <name evidence="6" type="ORF">QJS10_CPA16g00391</name>
</gene>
<comment type="caution">
    <text evidence="6">The sequence shown here is derived from an EMBL/GenBank/DDBJ whole genome shotgun (WGS) entry which is preliminary data.</text>
</comment>
<accession>A0AAV9D0L8</accession>
<feature type="domain" description="Mediator complex subunit 15 KIX" evidence="5">
    <location>
        <begin position="8"/>
        <end position="49"/>
    </location>
</feature>
<organism evidence="6 7">
    <name type="scientific">Acorus calamus</name>
    <name type="common">Sweet flag</name>
    <dbReference type="NCBI Taxonomy" id="4465"/>
    <lineage>
        <taxon>Eukaryota</taxon>
        <taxon>Viridiplantae</taxon>
        <taxon>Streptophyta</taxon>
        <taxon>Embryophyta</taxon>
        <taxon>Tracheophyta</taxon>
        <taxon>Spermatophyta</taxon>
        <taxon>Magnoliopsida</taxon>
        <taxon>Liliopsida</taxon>
        <taxon>Acoraceae</taxon>
        <taxon>Acorus</taxon>
    </lineage>
</organism>
<feature type="transmembrane region" description="Helical" evidence="4">
    <location>
        <begin position="104"/>
        <end position="126"/>
    </location>
</feature>
<evidence type="ECO:0000256" key="3">
    <source>
        <dbReference type="SAM" id="MobiDB-lite"/>
    </source>
</evidence>
<dbReference type="GO" id="GO:0031490">
    <property type="term" value="F:chromatin DNA binding"/>
    <property type="evidence" value="ECO:0007669"/>
    <property type="project" value="InterPro"/>
</dbReference>
<evidence type="ECO:0000259" key="5">
    <source>
        <dbReference type="Pfam" id="PF16987"/>
    </source>
</evidence>
<keyword evidence="4" id="KW-1133">Transmembrane helix</keyword>
<name>A0AAV9D0L8_ACOCL</name>
<dbReference type="AlphaFoldDB" id="A0AAV9D0L8"/>
<dbReference type="InterPro" id="IPR044661">
    <property type="entry name" value="MED15a/b/c-like"/>
</dbReference>
<evidence type="ECO:0000256" key="2">
    <source>
        <dbReference type="ARBA" id="ARBA00023242"/>
    </source>
</evidence>
<sequence length="132" mass="14554">MDPSSATVDWRSQLQQESRPRVINKIIEILKRHLPSGPEAMIEIRKIATDYLQRISQKMSPLETMNQKNPGGANPLPPNAGSGGQNPPDLGDAIYSFNRNMGPFWYASWVALSVNVGSFLSSTLIIQGFKVA</sequence>
<dbReference type="PANTHER" id="PTHR33137">
    <property type="entry name" value="MEDIATOR OF RNA POLYMERASE II TRANSCRIPTION SUBUNIT 15A-RELATED"/>
    <property type="match status" value="1"/>
</dbReference>
<proteinExistence type="predicted"/>
<evidence type="ECO:0000256" key="1">
    <source>
        <dbReference type="ARBA" id="ARBA00004123"/>
    </source>
</evidence>
<keyword evidence="7" id="KW-1185">Reference proteome</keyword>
<evidence type="ECO:0000256" key="4">
    <source>
        <dbReference type="SAM" id="Phobius"/>
    </source>
</evidence>
<dbReference type="PANTHER" id="PTHR33137:SF4">
    <property type="entry name" value="MEDIATOR OF RNA POLYMERASE II TRANSCRIPTION SUBUNIT 15A-RELATED"/>
    <property type="match status" value="1"/>
</dbReference>
<feature type="region of interest" description="Disordered" evidence="3">
    <location>
        <begin position="60"/>
        <end position="92"/>
    </location>
</feature>
<keyword evidence="2" id="KW-0539">Nucleus</keyword>
<reference evidence="6" key="2">
    <citation type="submission" date="2023-06" db="EMBL/GenBank/DDBJ databases">
        <authorList>
            <person name="Ma L."/>
            <person name="Liu K.-W."/>
            <person name="Li Z."/>
            <person name="Hsiao Y.-Y."/>
            <person name="Qi Y."/>
            <person name="Fu T."/>
            <person name="Tang G."/>
            <person name="Zhang D."/>
            <person name="Sun W.-H."/>
            <person name="Liu D.-K."/>
            <person name="Li Y."/>
            <person name="Chen G.-Z."/>
            <person name="Liu X.-D."/>
            <person name="Liao X.-Y."/>
            <person name="Jiang Y.-T."/>
            <person name="Yu X."/>
            <person name="Hao Y."/>
            <person name="Huang J."/>
            <person name="Zhao X.-W."/>
            <person name="Ke S."/>
            <person name="Chen Y.-Y."/>
            <person name="Wu W.-L."/>
            <person name="Hsu J.-L."/>
            <person name="Lin Y.-F."/>
            <person name="Huang M.-D."/>
            <person name="Li C.-Y."/>
            <person name="Huang L."/>
            <person name="Wang Z.-W."/>
            <person name="Zhao X."/>
            <person name="Zhong W.-Y."/>
            <person name="Peng D.-H."/>
            <person name="Ahmad S."/>
            <person name="Lan S."/>
            <person name="Zhang J.-S."/>
            <person name="Tsai W.-C."/>
            <person name="Van De Peer Y."/>
            <person name="Liu Z.-J."/>
        </authorList>
    </citation>
    <scope>NUCLEOTIDE SEQUENCE</scope>
    <source>
        <strain evidence="6">CP</strain>
        <tissue evidence="6">Leaves</tissue>
    </source>
</reference>
<evidence type="ECO:0000313" key="7">
    <source>
        <dbReference type="Proteomes" id="UP001180020"/>
    </source>
</evidence>
<keyword evidence="4" id="KW-0812">Transmembrane</keyword>
<evidence type="ECO:0000313" key="6">
    <source>
        <dbReference type="EMBL" id="KAK1295056.1"/>
    </source>
</evidence>
<protein>
    <submittedName>
        <fullName evidence="6">Mediator of RNA polymerase II transcription subunit 15a</fullName>
    </submittedName>
</protein>
<dbReference type="GO" id="GO:0003713">
    <property type="term" value="F:transcription coactivator activity"/>
    <property type="evidence" value="ECO:0007669"/>
    <property type="project" value="InterPro"/>
</dbReference>
<reference evidence="6" key="1">
    <citation type="journal article" date="2023" name="Nat. Commun.">
        <title>Diploid and tetraploid genomes of Acorus and the evolution of monocots.</title>
        <authorList>
            <person name="Ma L."/>
            <person name="Liu K.W."/>
            <person name="Li Z."/>
            <person name="Hsiao Y.Y."/>
            <person name="Qi Y."/>
            <person name="Fu T."/>
            <person name="Tang G.D."/>
            <person name="Zhang D."/>
            <person name="Sun W.H."/>
            <person name="Liu D.K."/>
            <person name="Li Y."/>
            <person name="Chen G.Z."/>
            <person name="Liu X.D."/>
            <person name="Liao X.Y."/>
            <person name="Jiang Y.T."/>
            <person name="Yu X."/>
            <person name="Hao Y."/>
            <person name="Huang J."/>
            <person name="Zhao X.W."/>
            <person name="Ke S."/>
            <person name="Chen Y.Y."/>
            <person name="Wu W.L."/>
            <person name="Hsu J.L."/>
            <person name="Lin Y.F."/>
            <person name="Huang M.D."/>
            <person name="Li C.Y."/>
            <person name="Huang L."/>
            <person name="Wang Z.W."/>
            <person name="Zhao X."/>
            <person name="Zhong W.Y."/>
            <person name="Peng D.H."/>
            <person name="Ahmad S."/>
            <person name="Lan S."/>
            <person name="Zhang J.S."/>
            <person name="Tsai W.C."/>
            <person name="Van de Peer Y."/>
            <person name="Liu Z.J."/>
        </authorList>
    </citation>
    <scope>NUCLEOTIDE SEQUENCE</scope>
    <source>
        <strain evidence="6">CP</strain>
    </source>
</reference>